<gene>
    <name evidence="3" type="primary">rsmD</name>
    <name evidence="3" type="ORF">ACFFIC_25885</name>
</gene>
<keyword evidence="4" id="KW-1185">Reference proteome</keyword>
<dbReference type="RefSeq" id="WP_377055864.1">
    <property type="nucleotide sequence ID" value="NZ_JBHLVZ010000087.1"/>
</dbReference>
<dbReference type="Pfam" id="PF03602">
    <property type="entry name" value="Cons_hypoth95"/>
    <property type="match status" value="1"/>
</dbReference>
<protein>
    <submittedName>
        <fullName evidence="3">16S rRNA (Guanine(966)-N(2))-methyltransferase RsmD</fullName>
        <ecNumber evidence="3">2.1.1.171</ecNumber>
    </submittedName>
</protein>
<keyword evidence="2 3" id="KW-0808">Transferase</keyword>
<name>A0ABV6IZE8_9PROT</name>
<dbReference type="Proteomes" id="UP001589789">
    <property type="component" value="Unassembled WGS sequence"/>
</dbReference>
<keyword evidence="1 3" id="KW-0489">Methyltransferase</keyword>
<sequence>MRIVAGRWRGRTLLSPPGEGTRPTADRVRQALFDALWHAPWAGRAMVEGALVLDAFAGTGALGLEALSRGAARAVFMERDRAALAVLRANVASLKAEEWTKVLACDALRPPRAEVPCGLVFLDPPYGKELGPPALAALRSAGWIAPAALACLEVGREEAMPVPENWEMVAERQHGAARIVVLRAA</sequence>
<organism evidence="3 4">
    <name type="scientific">Muricoccus vinaceus</name>
    <dbReference type="NCBI Taxonomy" id="424704"/>
    <lineage>
        <taxon>Bacteria</taxon>
        <taxon>Pseudomonadati</taxon>
        <taxon>Pseudomonadota</taxon>
        <taxon>Alphaproteobacteria</taxon>
        <taxon>Acetobacterales</taxon>
        <taxon>Roseomonadaceae</taxon>
        <taxon>Muricoccus</taxon>
    </lineage>
</organism>
<dbReference type="InterPro" id="IPR029063">
    <property type="entry name" value="SAM-dependent_MTases_sf"/>
</dbReference>
<dbReference type="PANTHER" id="PTHR43542:SF1">
    <property type="entry name" value="METHYLTRANSFERASE"/>
    <property type="match status" value="1"/>
</dbReference>
<dbReference type="Gene3D" id="3.40.50.150">
    <property type="entry name" value="Vaccinia Virus protein VP39"/>
    <property type="match status" value="1"/>
</dbReference>
<dbReference type="EMBL" id="JBHLVZ010000087">
    <property type="protein sequence ID" value="MFC0388952.1"/>
    <property type="molecule type" value="Genomic_DNA"/>
</dbReference>
<proteinExistence type="predicted"/>
<accession>A0ABV6IZE8</accession>
<dbReference type="SUPFAM" id="SSF53335">
    <property type="entry name" value="S-adenosyl-L-methionine-dependent methyltransferases"/>
    <property type="match status" value="1"/>
</dbReference>
<dbReference type="PANTHER" id="PTHR43542">
    <property type="entry name" value="METHYLTRANSFERASE"/>
    <property type="match status" value="1"/>
</dbReference>
<comment type="caution">
    <text evidence="3">The sequence shown here is derived from an EMBL/GenBank/DDBJ whole genome shotgun (WGS) entry which is preliminary data.</text>
</comment>
<dbReference type="GO" id="GO:0052913">
    <property type="term" value="F:16S rRNA (guanine(966)-N(2))-methyltransferase activity"/>
    <property type="evidence" value="ECO:0007669"/>
    <property type="project" value="UniProtKB-EC"/>
</dbReference>
<dbReference type="InterPro" id="IPR004398">
    <property type="entry name" value="RNA_MeTrfase_RsmD"/>
</dbReference>
<dbReference type="PIRSF" id="PIRSF004553">
    <property type="entry name" value="CHP00095"/>
    <property type="match status" value="1"/>
</dbReference>
<reference evidence="3 4" key="1">
    <citation type="submission" date="2024-09" db="EMBL/GenBank/DDBJ databases">
        <authorList>
            <person name="Sun Q."/>
            <person name="Mori K."/>
        </authorList>
    </citation>
    <scope>NUCLEOTIDE SEQUENCE [LARGE SCALE GENOMIC DNA]</scope>
    <source>
        <strain evidence="3 4">CCM 7468</strain>
    </source>
</reference>
<dbReference type="NCBIfam" id="TIGR00095">
    <property type="entry name" value="16S rRNA (guanine(966)-N(2))-methyltransferase RsmD"/>
    <property type="match status" value="1"/>
</dbReference>
<evidence type="ECO:0000256" key="2">
    <source>
        <dbReference type="ARBA" id="ARBA00022679"/>
    </source>
</evidence>
<dbReference type="EC" id="2.1.1.171" evidence="3"/>
<dbReference type="CDD" id="cd02440">
    <property type="entry name" value="AdoMet_MTases"/>
    <property type="match status" value="1"/>
</dbReference>
<evidence type="ECO:0000256" key="1">
    <source>
        <dbReference type="ARBA" id="ARBA00022603"/>
    </source>
</evidence>
<evidence type="ECO:0000313" key="4">
    <source>
        <dbReference type="Proteomes" id="UP001589789"/>
    </source>
</evidence>
<evidence type="ECO:0000313" key="3">
    <source>
        <dbReference type="EMBL" id="MFC0388952.1"/>
    </source>
</evidence>